<gene>
    <name evidence="1" type="ORF">DFP97_11297</name>
</gene>
<dbReference type="Proteomes" id="UP000252415">
    <property type="component" value="Unassembled WGS sequence"/>
</dbReference>
<dbReference type="EMBL" id="QPJD01000012">
    <property type="protein sequence ID" value="RCW44233.1"/>
    <property type="molecule type" value="Genomic_DNA"/>
</dbReference>
<comment type="caution">
    <text evidence="1">The sequence shown here is derived from an EMBL/GenBank/DDBJ whole genome shotgun (WGS) entry which is preliminary data.</text>
</comment>
<evidence type="ECO:0000313" key="2">
    <source>
        <dbReference type="Proteomes" id="UP000252415"/>
    </source>
</evidence>
<dbReference type="AlphaFoldDB" id="A0A368VRF8"/>
<keyword evidence="2" id="KW-1185">Reference proteome</keyword>
<accession>A0A368VRF8</accession>
<evidence type="ECO:0000313" key="1">
    <source>
        <dbReference type="EMBL" id="RCW44233.1"/>
    </source>
</evidence>
<protein>
    <submittedName>
        <fullName evidence="1">Uncharacterized protein</fullName>
    </submittedName>
</protein>
<organism evidence="1 2">
    <name type="scientific">Paenibacillus prosopidis</name>
    <dbReference type="NCBI Taxonomy" id="630520"/>
    <lineage>
        <taxon>Bacteria</taxon>
        <taxon>Bacillati</taxon>
        <taxon>Bacillota</taxon>
        <taxon>Bacilli</taxon>
        <taxon>Bacillales</taxon>
        <taxon>Paenibacillaceae</taxon>
        <taxon>Paenibacillus</taxon>
    </lineage>
</organism>
<name>A0A368VRF8_9BACL</name>
<reference evidence="1 2" key="1">
    <citation type="submission" date="2018-07" db="EMBL/GenBank/DDBJ databases">
        <title>Genomic Encyclopedia of Type Strains, Phase III (KMG-III): the genomes of soil and plant-associated and newly described type strains.</title>
        <authorList>
            <person name="Whitman W."/>
        </authorList>
    </citation>
    <scope>NUCLEOTIDE SEQUENCE [LARGE SCALE GENOMIC DNA]</scope>
    <source>
        <strain evidence="1 2">CECT 7506</strain>
    </source>
</reference>
<proteinExistence type="predicted"/>
<sequence>MDFKKGDIVNDVEYGQGRICFIWLTGNVDIDFGDGKKLLNCPTKFLNKVSE</sequence>